<accession>A0ABN9N777</accession>
<reference evidence="6 7" key="1">
    <citation type="submission" date="2023-08" db="EMBL/GenBank/DDBJ databases">
        <authorList>
            <person name="Folkvardsen B D."/>
            <person name="Norman A."/>
        </authorList>
    </citation>
    <scope>NUCLEOTIDE SEQUENCE [LARGE SCALE GENOMIC DNA]</scope>
    <source>
        <strain evidence="6 7">Mu0053</strain>
    </source>
</reference>
<dbReference type="PANTHER" id="PTHR42804:SF1">
    <property type="entry name" value="ALDEHYDE DEHYDROGENASE-RELATED"/>
    <property type="match status" value="1"/>
</dbReference>
<dbReference type="InterPro" id="IPR016162">
    <property type="entry name" value="Ald_DH_N"/>
</dbReference>
<evidence type="ECO:0000256" key="4">
    <source>
        <dbReference type="RuleBase" id="RU003345"/>
    </source>
</evidence>
<evidence type="ECO:0000313" key="6">
    <source>
        <dbReference type="EMBL" id="CAJ1500574.1"/>
    </source>
</evidence>
<dbReference type="Gene3D" id="3.40.309.10">
    <property type="entry name" value="Aldehyde Dehydrogenase, Chain A, domain 2"/>
    <property type="match status" value="1"/>
</dbReference>
<organism evidence="6 7">
    <name type="scientific">[Mycobacterium] burgundiense</name>
    <dbReference type="NCBI Taxonomy" id="3064286"/>
    <lineage>
        <taxon>Bacteria</taxon>
        <taxon>Bacillati</taxon>
        <taxon>Actinomycetota</taxon>
        <taxon>Actinomycetes</taxon>
        <taxon>Mycobacteriales</taxon>
        <taxon>Mycobacteriaceae</taxon>
        <taxon>Mycolicibacterium</taxon>
    </lineage>
</organism>
<dbReference type="PROSITE" id="PS00687">
    <property type="entry name" value="ALDEHYDE_DEHYDR_GLU"/>
    <property type="match status" value="1"/>
</dbReference>
<sequence length="485" mass="51729">MSHDNRSAWRMYVGGEWIEAASGAKYSTVNPATEEPLGPIPHAGAADMRAAIAAARTAFDRGPWPQLPLGERYRIIHQIATLMEKHQHELSELVVQETGATTYLASQAGPIQIMHDTADLVLSQPFAESQQPLEFGGRLLQTQVLRQPIGVCGLLPTWNAPIMIAIRKIAPALAAGCTMVLKAPPQTPLSLLKLAEIIADSDLPPGVFNVVTGEGIEAAEELVTSPDVDMISFTGGLFAGRTIQAKAAETVKRVVLELGGKSANIILDDVDLDQAAQIAALPACFGAGQTCSMLSRVLVPQALAAGLVERMAAIVAGQQIGDPLDPQTVIGPLIREERRAAVEGYVASGLDQGARLVTGGRRPAHLNRGYYYEPTIFTDANNSMTIAQEEIFGPVLTVIPYGSIDEAVDIANDSIFGLQANITCRTTQEGLRLAPRLRSAAVAINGAMDGIRAPRGGFKQSGIGREIGKWALDDYLEYQAVTYPL</sequence>
<dbReference type="InterPro" id="IPR015590">
    <property type="entry name" value="Aldehyde_DH_dom"/>
</dbReference>
<keyword evidence="7" id="KW-1185">Reference proteome</keyword>
<evidence type="ECO:0000259" key="5">
    <source>
        <dbReference type="Pfam" id="PF00171"/>
    </source>
</evidence>
<dbReference type="Pfam" id="PF00171">
    <property type="entry name" value="Aldedh"/>
    <property type="match status" value="1"/>
</dbReference>
<dbReference type="InterPro" id="IPR016161">
    <property type="entry name" value="Ald_DH/histidinol_DH"/>
</dbReference>
<dbReference type="InterPro" id="IPR029510">
    <property type="entry name" value="Ald_DH_CS_GLU"/>
</dbReference>
<protein>
    <submittedName>
        <fullName evidence="6">Aldehyde dehydrogenase family protein</fullName>
    </submittedName>
</protein>
<dbReference type="Proteomes" id="UP001190465">
    <property type="component" value="Chromosome"/>
</dbReference>
<keyword evidence="2 4" id="KW-0560">Oxidoreductase</keyword>
<name>A0ABN9N777_9MYCO</name>
<dbReference type="SUPFAM" id="SSF53720">
    <property type="entry name" value="ALDH-like"/>
    <property type="match status" value="1"/>
</dbReference>
<dbReference type="PANTHER" id="PTHR42804">
    <property type="entry name" value="ALDEHYDE DEHYDROGENASE"/>
    <property type="match status" value="1"/>
</dbReference>
<comment type="similarity">
    <text evidence="1 4">Belongs to the aldehyde dehydrogenase family.</text>
</comment>
<dbReference type="RefSeq" id="WP_308481916.1">
    <property type="nucleotide sequence ID" value="NZ_OY726397.1"/>
</dbReference>
<dbReference type="InterPro" id="IPR016163">
    <property type="entry name" value="Ald_DH_C"/>
</dbReference>
<evidence type="ECO:0000256" key="3">
    <source>
        <dbReference type="PROSITE-ProRule" id="PRU10007"/>
    </source>
</evidence>
<evidence type="ECO:0000256" key="2">
    <source>
        <dbReference type="ARBA" id="ARBA00023002"/>
    </source>
</evidence>
<gene>
    <name evidence="6" type="ORF">MU0053_001706</name>
</gene>
<proteinExistence type="inferred from homology"/>
<dbReference type="EMBL" id="OY726397">
    <property type="protein sequence ID" value="CAJ1500574.1"/>
    <property type="molecule type" value="Genomic_DNA"/>
</dbReference>
<evidence type="ECO:0000313" key="7">
    <source>
        <dbReference type="Proteomes" id="UP001190465"/>
    </source>
</evidence>
<dbReference type="Gene3D" id="3.40.605.10">
    <property type="entry name" value="Aldehyde Dehydrogenase, Chain A, domain 1"/>
    <property type="match status" value="1"/>
</dbReference>
<feature type="active site" evidence="3">
    <location>
        <position position="257"/>
    </location>
</feature>
<feature type="domain" description="Aldehyde dehydrogenase" evidence="5">
    <location>
        <begin position="17"/>
        <end position="481"/>
    </location>
</feature>
<evidence type="ECO:0000256" key="1">
    <source>
        <dbReference type="ARBA" id="ARBA00009986"/>
    </source>
</evidence>